<keyword evidence="1" id="KW-0812">Transmembrane</keyword>
<keyword evidence="4" id="KW-1185">Reference proteome</keyword>
<proteinExistence type="predicted"/>
<dbReference type="Pfam" id="PF16976">
    <property type="entry name" value="RcpC"/>
    <property type="match status" value="1"/>
</dbReference>
<feature type="domain" description="SAF" evidence="2">
    <location>
        <begin position="38"/>
        <end position="100"/>
    </location>
</feature>
<dbReference type="RefSeq" id="WP_272437287.1">
    <property type="nucleotide sequence ID" value="NZ_JAMQKB010000015.1"/>
</dbReference>
<protein>
    <submittedName>
        <fullName evidence="3">Flp pilus assembly protein CpaB</fullName>
    </submittedName>
</protein>
<name>A0A9X3WVS2_9BACI</name>
<dbReference type="Proteomes" id="UP001145050">
    <property type="component" value="Unassembled WGS sequence"/>
</dbReference>
<reference evidence="3" key="1">
    <citation type="submission" date="2022-06" db="EMBL/GenBank/DDBJ databases">
        <title>Aquibacillus sp. a new bacterium isolated from soil saline samples.</title>
        <authorList>
            <person name="Galisteo C."/>
            <person name="De La Haba R."/>
            <person name="Sanchez-Porro C."/>
            <person name="Ventosa A."/>
        </authorList>
    </citation>
    <scope>NUCLEOTIDE SEQUENCE</scope>
    <source>
        <strain evidence="3">3ASR75-11</strain>
    </source>
</reference>
<keyword evidence="1" id="KW-1133">Transmembrane helix</keyword>
<dbReference type="Gene3D" id="3.90.1210.10">
    <property type="entry name" value="Antifreeze-like/N-acetylneuraminic acid synthase C-terminal domain"/>
    <property type="match status" value="1"/>
</dbReference>
<evidence type="ECO:0000313" key="4">
    <source>
        <dbReference type="Proteomes" id="UP001145050"/>
    </source>
</evidence>
<dbReference type="InterPro" id="IPR017592">
    <property type="entry name" value="Pilus_assmbl_Flp-typ_CpaB"/>
</dbReference>
<sequence>MRASVIFILALAMGGLTTVLLFTYLNDEGKAEVKKNMVQVVRATEDIEQNTTITNDMLETVEVSENEVHPQAVKNKKEAEGRFATGRIVKGEILLSHRLQTQVDEKRIVSNKIKPGFRAVSVGVNAVQSVSNLIEPEDFVDIMYTELLKDGSVGQTKQILSNVRVLAIGQSMTPPTSSEEAFSEYNSITVELKQDDAKELVNASEKGKVHFTLHSGVDQTNK</sequence>
<evidence type="ECO:0000313" key="3">
    <source>
        <dbReference type="EMBL" id="MDC3425478.1"/>
    </source>
</evidence>
<dbReference type="NCBIfam" id="TIGR03177">
    <property type="entry name" value="pilus_cpaB"/>
    <property type="match status" value="1"/>
</dbReference>
<dbReference type="Pfam" id="PF08666">
    <property type="entry name" value="SAF"/>
    <property type="match status" value="1"/>
</dbReference>
<dbReference type="InterPro" id="IPR031571">
    <property type="entry name" value="RcpC_dom"/>
</dbReference>
<gene>
    <name evidence="3" type="primary">cpaB</name>
    <name evidence="3" type="ORF">NC797_13300</name>
</gene>
<comment type="caution">
    <text evidence="3">The sequence shown here is derived from an EMBL/GenBank/DDBJ whole genome shotgun (WGS) entry which is preliminary data.</text>
</comment>
<evidence type="ECO:0000259" key="2">
    <source>
        <dbReference type="SMART" id="SM00858"/>
    </source>
</evidence>
<evidence type="ECO:0000256" key="1">
    <source>
        <dbReference type="SAM" id="Phobius"/>
    </source>
</evidence>
<dbReference type="AlphaFoldDB" id="A0A9X3WVS2"/>
<keyword evidence="1" id="KW-0472">Membrane</keyword>
<dbReference type="SMART" id="SM00858">
    <property type="entry name" value="SAF"/>
    <property type="match status" value="1"/>
</dbReference>
<feature type="transmembrane region" description="Helical" evidence="1">
    <location>
        <begin position="6"/>
        <end position="25"/>
    </location>
</feature>
<dbReference type="InterPro" id="IPR013974">
    <property type="entry name" value="SAF"/>
</dbReference>
<organism evidence="3 4">
    <name type="scientific">Terrihalobacillus insolitus</name>
    <dbReference type="NCBI Taxonomy" id="2950438"/>
    <lineage>
        <taxon>Bacteria</taxon>
        <taxon>Bacillati</taxon>
        <taxon>Bacillota</taxon>
        <taxon>Bacilli</taxon>
        <taxon>Bacillales</taxon>
        <taxon>Bacillaceae</taxon>
        <taxon>Terrihalobacillus</taxon>
    </lineage>
</organism>
<dbReference type="CDD" id="cd11614">
    <property type="entry name" value="SAF_CpaB_FlgA_like"/>
    <property type="match status" value="1"/>
</dbReference>
<accession>A0A9X3WVS2</accession>
<dbReference type="EMBL" id="JAMQKB010000015">
    <property type="protein sequence ID" value="MDC3425478.1"/>
    <property type="molecule type" value="Genomic_DNA"/>
</dbReference>